<dbReference type="PROSITE" id="PS50893">
    <property type="entry name" value="ABC_TRANSPORTER_2"/>
    <property type="match status" value="1"/>
</dbReference>
<dbReference type="GO" id="GO:0005524">
    <property type="term" value="F:ATP binding"/>
    <property type="evidence" value="ECO:0007669"/>
    <property type="project" value="UniProtKB-KW"/>
</dbReference>
<dbReference type="RefSeq" id="WP_092809064.1">
    <property type="nucleotide sequence ID" value="NZ_FMVW01000001.1"/>
</dbReference>
<dbReference type="Proteomes" id="UP000199347">
    <property type="component" value="Unassembled WGS sequence"/>
</dbReference>
<dbReference type="PANTHER" id="PTHR42794:SF1">
    <property type="entry name" value="HEMIN IMPORT ATP-BINDING PROTEIN HMUV"/>
    <property type="match status" value="1"/>
</dbReference>
<keyword evidence="2" id="KW-0813">Transport</keyword>
<dbReference type="GO" id="GO:0016887">
    <property type="term" value="F:ATP hydrolysis activity"/>
    <property type="evidence" value="ECO:0007669"/>
    <property type="project" value="InterPro"/>
</dbReference>
<protein>
    <submittedName>
        <fullName evidence="8">Iron complex transport system ATP-binding protein</fullName>
    </submittedName>
</protein>
<dbReference type="SUPFAM" id="SSF52540">
    <property type="entry name" value="P-loop containing nucleoside triphosphate hydrolases"/>
    <property type="match status" value="1"/>
</dbReference>
<dbReference type="FunFam" id="3.40.50.300:FF:000134">
    <property type="entry name" value="Iron-enterobactin ABC transporter ATP-binding protein"/>
    <property type="match status" value="1"/>
</dbReference>
<dbReference type="EMBL" id="FMVW01000001">
    <property type="protein sequence ID" value="SCZ21250.1"/>
    <property type="molecule type" value="Genomic_DNA"/>
</dbReference>
<dbReference type="InterPro" id="IPR003439">
    <property type="entry name" value="ABC_transporter-like_ATP-bd"/>
</dbReference>
<dbReference type="InterPro" id="IPR003593">
    <property type="entry name" value="AAA+_ATPase"/>
</dbReference>
<organism evidence="8 9">
    <name type="scientific">Afifella marina DSM 2698</name>
    <dbReference type="NCBI Taxonomy" id="1120955"/>
    <lineage>
        <taxon>Bacteria</taxon>
        <taxon>Pseudomonadati</taxon>
        <taxon>Pseudomonadota</taxon>
        <taxon>Alphaproteobacteria</taxon>
        <taxon>Hyphomicrobiales</taxon>
        <taxon>Afifellaceae</taxon>
        <taxon>Afifella</taxon>
    </lineage>
</organism>
<evidence type="ECO:0000313" key="8">
    <source>
        <dbReference type="EMBL" id="SCZ21250.1"/>
    </source>
</evidence>
<dbReference type="AlphaFoldDB" id="A0A1G5MA12"/>
<dbReference type="PANTHER" id="PTHR42794">
    <property type="entry name" value="HEMIN IMPORT ATP-BINDING PROTEIN HMUV"/>
    <property type="match status" value="1"/>
</dbReference>
<name>A0A1G5MA12_AFIMA</name>
<keyword evidence="3" id="KW-0547">Nucleotide-binding</keyword>
<gene>
    <name evidence="8" type="ORF">SAMN03080610_00237</name>
</gene>
<dbReference type="PROSITE" id="PS00211">
    <property type="entry name" value="ABC_TRANSPORTER_1"/>
    <property type="match status" value="1"/>
</dbReference>
<proteinExistence type="inferred from homology"/>
<dbReference type="OrthoDB" id="9810077at2"/>
<dbReference type="STRING" id="1120955.SAMN03080610_00237"/>
<reference evidence="9" key="1">
    <citation type="submission" date="2016-10" db="EMBL/GenBank/DDBJ databases">
        <authorList>
            <person name="Varghese N."/>
            <person name="Submissions S."/>
        </authorList>
    </citation>
    <scope>NUCLEOTIDE SEQUENCE [LARGE SCALE GENOMIC DNA]</scope>
    <source>
        <strain evidence="9">DSM 2698</strain>
    </source>
</reference>
<dbReference type="SMART" id="SM00382">
    <property type="entry name" value="AAA"/>
    <property type="match status" value="1"/>
</dbReference>
<evidence type="ECO:0000256" key="3">
    <source>
        <dbReference type="ARBA" id="ARBA00022741"/>
    </source>
</evidence>
<dbReference type="Pfam" id="PF00005">
    <property type="entry name" value="ABC_tran"/>
    <property type="match status" value="1"/>
</dbReference>
<dbReference type="InterPro" id="IPR017871">
    <property type="entry name" value="ABC_transporter-like_CS"/>
</dbReference>
<sequence>MIISASGIGVKRGDATILQSVDFVARPGELVGLIGPNGAGKSTLLEVIAGLRKPELGEVFYDGKLASSVPRRSLARRLAYLKQDAAVDWPLSVEKVVALGRLPYSGLFAARDRRADDKAIRAAMETAGIAHFAERNVQTLSGGERARVLLARALAVEAETLLADEPVDALDPLHQLNVMELLRSTRDRGTGIVVVLHDLTLASRFCDRLVLLDRGRVAAEGAPEDVLTDEIIAQCYGVRALTGIHAGGRFIVPWQKASQQLHDLKTDRLVPPLVANGHGRIVPINAAQQRRTLDS</sequence>
<dbReference type="InterPro" id="IPR027417">
    <property type="entry name" value="P-loop_NTPase"/>
</dbReference>
<evidence type="ECO:0000256" key="1">
    <source>
        <dbReference type="ARBA" id="ARBA00005417"/>
    </source>
</evidence>
<keyword evidence="5" id="KW-1278">Translocase</keyword>
<evidence type="ECO:0000313" key="9">
    <source>
        <dbReference type="Proteomes" id="UP000199347"/>
    </source>
</evidence>
<evidence type="ECO:0000256" key="5">
    <source>
        <dbReference type="ARBA" id="ARBA00022967"/>
    </source>
</evidence>
<evidence type="ECO:0000256" key="2">
    <source>
        <dbReference type="ARBA" id="ARBA00022448"/>
    </source>
</evidence>
<evidence type="ECO:0000259" key="7">
    <source>
        <dbReference type="PROSITE" id="PS50893"/>
    </source>
</evidence>
<accession>A0A1G5MA12</accession>
<dbReference type="CDD" id="cd03214">
    <property type="entry name" value="ABC_Iron-Siderophores_B12_Hemin"/>
    <property type="match status" value="1"/>
</dbReference>
<feature type="domain" description="ABC transporter" evidence="7">
    <location>
        <begin position="3"/>
        <end position="239"/>
    </location>
</feature>
<comment type="function">
    <text evidence="6">Part of the ABC transporter complex HmuTUV involved in hemin import. Responsible for energy coupling to the transport system.</text>
</comment>
<comment type="similarity">
    <text evidence="1">Belongs to the ABC transporter superfamily.</text>
</comment>
<evidence type="ECO:0000256" key="4">
    <source>
        <dbReference type="ARBA" id="ARBA00022840"/>
    </source>
</evidence>
<dbReference type="Gene3D" id="3.40.50.300">
    <property type="entry name" value="P-loop containing nucleotide triphosphate hydrolases"/>
    <property type="match status" value="1"/>
</dbReference>
<keyword evidence="9" id="KW-1185">Reference proteome</keyword>
<keyword evidence="4 8" id="KW-0067">ATP-binding</keyword>
<evidence type="ECO:0000256" key="6">
    <source>
        <dbReference type="ARBA" id="ARBA00037066"/>
    </source>
</evidence>